<evidence type="ECO:0000313" key="4">
    <source>
        <dbReference type="EMBL" id="MEK8053316.1"/>
    </source>
</evidence>
<sequence length="263" mass="29107">MSIRSKLSRRALLSVGALTLARPLHAAGDAQALLVASDAIRNPGQPFRVTVTLTEFEKGQQVDTSQLVSYSRTMEQSNGQFASLLRFVQPARDTGKLLLKNGGDLWFYDPGTKASVRISPQQRLLGDASNGDVVTVNFARDYKAAVAAEETIADGERKQRKSVKLMLTAASEDSTYAAIELWIDAESRAPLKARFMADSGRLLKTAYYRKFQPQLGADRPTETVIIDGINPQSVTIVRFSDYAARNLPTSWFQRDYLPRFQGD</sequence>
<dbReference type="PIRSF" id="PIRSF028205">
    <property type="entry name" value="UCP028205"/>
    <property type="match status" value="1"/>
</dbReference>
<dbReference type="Gene3D" id="2.50.20.10">
    <property type="entry name" value="Lipoprotein localisation LolA/LolB/LppX"/>
    <property type="match status" value="1"/>
</dbReference>
<gene>
    <name evidence="4" type="ORF">AACH10_23875</name>
</gene>
<keyword evidence="4" id="KW-0449">Lipoprotein</keyword>
<dbReference type="Pfam" id="PF17131">
    <property type="entry name" value="LolA_like"/>
    <property type="match status" value="1"/>
</dbReference>
<evidence type="ECO:0000256" key="2">
    <source>
        <dbReference type="SAM" id="SignalP"/>
    </source>
</evidence>
<reference evidence="4 5" key="1">
    <citation type="submission" date="2024-04" db="EMBL/GenBank/DDBJ databases">
        <title>Novel species of the genus Ideonella isolated from streams.</title>
        <authorList>
            <person name="Lu H."/>
        </authorList>
    </citation>
    <scope>NUCLEOTIDE SEQUENCE [LARGE SCALE GENOMIC DNA]</scope>
    <source>
        <strain evidence="4 5">DXS22W</strain>
    </source>
</reference>
<feature type="domain" description="Uncharacterized protein TP-0789" evidence="3">
    <location>
        <begin position="82"/>
        <end position="259"/>
    </location>
</feature>
<proteinExistence type="predicted"/>
<feature type="chain" id="PRO_5047378078" evidence="2">
    <location>
        <begin position="27"/>
        <end position="263"/>
    </location>
</feature>
<comment type="caution">
    <text evidence="4">The sequence shown here is derived from an EMBL/GenBank/DDBJ whole genome shotgun (WGS) entry which is preliminary data.</text>
</comment>
<evidence type="ECO:0000256" key="1">
    <source>
        <dbReference type="ARBA" id="ARBA00022729"/>
    </source>
</evidence>
<evidence type="ECO:0000313" key="5">
    <source>
        <dbReference type="Proteomes" id="UP001365405"/>
    </source>
</evidence>
<keyword evidence="1 2" id="KW-0732">Signal</keyword>
<keyword evidence="5" id="KW-1185">Reference proteome</keyword>
<protein>
    <submittedName>
        <fullName evidence="4">Outer membrane lipoprotein-sorting protein</fullName>
    </submittedName>
</protein>
<evidence type="ECO:0000259" key="3">
    <source>
        <dbReference type="Pfam" id="PF17131"/>
    </source>
</evidence>
<dbReference type="Proteomes" id="UP001365405">
    <property type="component" value="Unassembled WGS sequence"/>
</dbReference>
<feature type="signal peptide" evidence="2">
    <location>
        <begin position="1"/>
        <end position="26"/>
    </location>
</feature>
<organism evidence="4 5">
    <name type="scientific">Pseudaquabacterium inlustre</name>
    <dbReference type="NCBI Taxonomy" id="2984192"/>
    <lineage>
        <taxon>Bacteria</taxon>
        <taxon>Pseudomonadati</taxon>
        <taxon>Pseudomonadota</taxon>
        <taxon>Betaproteobacteria</taxon>
        <taxon>Burkholderiales</taxon>
        <taxon>Sphaerotilaceae</taxon>
        <taxon>Pseudaquabacterium</taxon>
    </lineage>
</organism>
<name>A0ABU9CNE8_9BURK</name>
<dbReference type="RefSeq" id="WP_341413056.1">
    <property type="nucleotide sequence ID" value="NZ_JBBUTH010000011.1"/>
</dbReference>
<dbReference type="EMBL" id="JBBUTH010000011">
    <property type="protein sequence ID" value="MEK8053316.1"/>
    <property type="molecule type" value="Genomic_DNA"/>
</dbReference>
<dbReference type="InterPro" id="IPR033399">
    <property type="entry name" value="TP_0789-like"/>
</dbReference>
<dbReference type="InterPro" id="IPR011220">
    <property type="entry name" value="UCP028205"/>
</dbReference>
<dbReference type="CDD" id="cd16329">
    <property type="entry name" value="LolA_like"/>
    <property type="match status" value="1"/>
</dbReference>
<dbReference type="InterPro" id="IPR029046">
    <property type="entry name" value="LolA/LolB/LppX"/>
</dbReference>
<accession>A0ABU9CNE8</accession>
<dbReference type="SUPFAM" id="SSF89392">
    <property type="entry name" value="Prokaryotic lipoproteins and lipoprotein localization factors"/>
    <property type="match status" value="1"/>
</dbReference>